<keyword evidence="3" id="KW-1185">Reference proteome</keyword>
<feature type="transmembrane region" description="Helical" evidence="1">
    <location>
        <begin position="79"/>
        <end position="100"/>
    </location>
</feature>
<keyword evidence="1" id="KW-0812">Transmembrane</keyword>
<comment type="caution">
    <text evidence="2">The sequence shown here is derived from an EMBL/GenBank/DDBJ whole genome shotgun (WGS) entry which is preliminary data.</text>
</comment>
<protein>
    <recommendedName>
        <fullName evidence="4">Glycerophosphoryl diester phosphodiesterase membrane domain-containing protein</fullName>
    </recommendedName>
</protein>
<gene>
    <name evidence="2" type="ORF">RFN28_21830</name>
</gene>
<sequence>MTTATLGRPGRFEIGRVFNSTFAVITRNIGLCLGLALLFSGLPTFIFQLWNETRLGKLAAGDPSNLALTDPSVAIRDSLLTIVITLLYFILSLLLQSALVRATIEDLNGKKPDFGDSVQIAIRCLLPTIGIGLLVALGAGAASVALFVPGIILWLGWSVSVPVLVQERLGVFGSMSRSRALTKGNRWSLFGLFVIIFILAMVVQLVLGTAVYLFGGIIGAVLGAVVSAMMSTVMSTATAVSYVELRQVKEGTSVDELANIFS</sequence>
<name>A0ABU4Y298_9HYPH</name>
<proteinExistence type="predicted"/>
<organism evidence="2 3">
    <name type="scientific">Mesorhizobium album</name>
    <dbReference type="NCBI Taxonomy" id="3072314"/>
    <lineage>
        <taxon>Bacteria</taxon>
        <taxon>Pseudomonadati</taxon>
        <taxon>Pseudomonadota</taxon>
        <taxon>Alphaproteobacteria</taxon>
        <taxon>Hyphomicrobiales</taxon>
        <taxon>Phyllobacteriaceae</taxon>
        <taxon>Mesorhizobium</taxon>
    </lineage>
</organism>
<keyword evidence="1" id="KW-0472">Membrane</keyword>
<dbReference type="RefSeq" id="WP_320289289.1">
    <property type="nucleotide sequence ID" value="NZ_JAVIIW010000027.1"/>
</dbReference>
<feature type="transmembrane region" description="Helical" evidence="1">
    <location>
        <begin position="186"/>
        <end position="207"/>
    </location>
</feature>
<reference evidence="2 3" key="1">
    <citation type="submission" date="2023-08" db="EMBL/GenBank/DDBJ databases">
        <title>Implementing the SeqCode for naming new Mesorhizobium species isolated from Vachellia karroo root nodules.</title>
        <authorList>
            <person name="Van Lill M."/>
        </authorList>
    </citation>
    <scope>NUCLEOTIDE SEQUENCE [LARGE SCALE GENOMIC DNA]</scope>
    <source>
        <strain evidence="2 3">VK24D</strain>
    </source>
</reference>
<dbReference type="Proteomes" id="UP001287059">
    <property type="component" value="Unassembled WGS sequence"/>
</dbReference>
<evidence type="ECO:0000256" key="1">
    <source>
        <dbReference type="SAM" id="Phobius"/>
    </source>
</evidence>
<evidence type="ECO:0000313" key="2">
    <source>
        <dbReference type="EMBL" id="MDX8481077.1"/>
    </source>
</evidence>
<keyword evidence="1" id="KW-1133">Transmembrane helix</keyword>
<feature type="transmembrane region" description="Helical" evidence="1">
    <location>
        <begin position="29"/>
        <end position="50"/>
    </location>
</feature>
<feature type="transmembrane region" description="Helical" evidence="1">
    <location>
        <begin position="120"/>
        <end position="140"/>
    </location>
</feature>
<feature type="transmembrane region" description="Helical" evidence="1">
    <location>
        <begin position="146"/>
        <end position="165"/>
    </location>
</feature>
<evidence type="ECO:0000313" key="3">
    <source>
        <dbReference type="Proteomes" id="UP001287059"/>
    </source>
</evidence>
<accession>A0ABU4Y298</accession>
<evidence type="ECO:0008006" key="4">
    <source>
        <dbReference type="Google" id="ProtNLM"/>
    </source>
</evidence>
<feature type="transmembrane region" description="Helical" evidence="1">
    <location>
        <begin position="213"/>
        <end position="243"/>
    </location>
</feature>
<dbReference type="EMBL" id="JAVIIW010000027">
    <property type="protein sequence ID" value="MDX8481077.1"/>
    <property type="molecule type" value="Genomic_DNA"/>
</dbReference>